<dbReference type="Proteomes" id="UP000240080">
    <property type="component" value="Chromosome 14"/>
</dbReference>
<dbReference type="GO" id="GO:0097009">
    <property type="term" value="P:energy homeostasis"/>
    <property type="evidence" value="ECO:0007669"/>
    <property type="project" value="Ensembl"/>
</dbReference>
<dbReference type="AlphaFoldDB" id="A0A2R9B6X9"/>
<feature type="region of interest" description="Disordered" evidence="1">
    <location>
        <begin position="298"/>
        <end position="321"/>
    </location>
</feature>
<dbReference type="Bgee" id="ENSPPAG00000035537">
    <property type="expression patterns" value="Expressed in adult mammalian kidney and 3 other cell types or tissues"/>
</dbReference>
<gene>
    <name evidence="2" type="primary">CCDC198</name>
</gene>
<dbReference type="PANTHER" id="PTHR16065">
    <property type="entry name" value="COILED-COIL DOMAIN CONTAINING 198"/>
    <property type="match status" value="1"/>
</dbReference>
<dbReference type="PANTHER" id="PTHR16065:SF2">
    <property type="entry name" value="COILED-COIL DOMAIN CONTAINING 198"/>
    <property type="match status" value="1"/>
</dbReference>
<protein>
    <submittedName>
        <fullName evidence="2">Coiled-coil domain containing 198</fullName>
    </submittedName>
</protein>
<feature type="compositionally biased region" description="Basic and acidic residues" evidence="1">
    <location>
        <begin position="308"/>
        <end position="321"/>
    </location>
</feature>
<dbReference type="GO" id="GO:0031410">
    <property type="term" value="C:cytoplasmic vesicle"/>
    <property type="evidence" value="ECO:0007669"/>
    <property type="project" value="Ensembl"/>
</dbReference>
<evidence type="ECO:0000313" key="2">
    <source>
        <dbReference type="Ensembl" id="ENSPPAP00000024816.1"/>
    </source>
</evidence>
<accession>A0A2R9B6X9</accession>
<dbReference type="InterPro" id="IPR029235">
    <property type="entry name" value="FAME"/>
</dbReference>
<feature type="compositionally biased region" description="Basic and acidic residues" evidence="1">
    <location>
        <begin position="176"/>
        <end position="187"/>
    </location>
</feature>
<reference evidence="2" key="3">
    <citation type="submission" date="2025-09" db="UniProtKB">
        <authorList>
            <consortium name="Ensembl"/>
        </authorList>
    </citation>
    <scope>IDENTIFICATION</scope>
</reference>
<keyword evidence="3" id="KW-1185">Reference proteome</keyword>
<feature type="region of interest" description="Disordered" evidence="1">
    <location>
        <begin position="176"/>
        <end position="201"/>
    </location>
</feature>
<reference evidence="2" key="2">
    <citation type="submission" date="2025-08" db="UniProtKB">
        <authorList>
            <consortium name="Ensembl"/>
        </authorList>
    </citation>
    <scope>IDENTIFICATION</scope>
</reference>
<reference evidence="2 3" key="1">
    <citation type="journal article" date="2012" name="Nature">
        <title>The bonobo genome compared with the chimpanzee and human genomes.</title>
        <authorList>
            <person name="Prufer K."/>
            <person name="Munch K."/>
            <person name="Hellmann I."/>
            <person name="Akagi K."/>
            <person name="Miller J.R."/>
            <person name="Walenz B."/>
            <person name="Koren S."/>
            <person name="Sutton G."/>
            <person name="Kodira C."/>
            <person name="Winer R."/>
            <person name="Knight J.R."/>
            <person name="Mullikin J.C."/>
            <person name="Meader S.J."/>
            <person name="Ponting C.P."/>
            <person name="Lunter G."/>
            <person name="Higashino S."/>
            <person name="Hobolth A."/>
            <person name="Dutheil J."/>
            <person name="Karakoc E."/>
            <person name="Alkan C."/>
            <person name="Sajjadian S."/>
            <person name="Catacchio C.R."/>
            <person name="Ventura M."/>
            <person name="Marques-Bonet T."/>
            <person name="Eichler E.E."/>
            <person name="Andre C."/>
            <person name="Atencia R."/>
            <person name="Mugisha L."/>
            <person name="Junhold J."/>
            <person name="Patterson N."/>
            <person name="Siebauer M."/>
            <person name="Good J.M."/>
            <person name="Fischer A."/>
            <person name="Ptak S.E."/>
            <person name="Lachmann M."/>
            <person name="Symer D.E."/>
            <person name="Mailund T."/>
            <person name="Schierup M.H."/>
            <person name="Andres A.M."/>
            <person name="Kelso J."/>
            <person name="Paabo S."/>
        </authorList>
    </citation>
    <scope>NUCLEOTIDE SEQUENCE [LARGE SCALE GENOMIC DNA]</scope>
</reference>
<feature type="region of interest" description="Disordered" evidence="1">
    <location>
        <begin position="241"/>
        <end position="263"/>
    </location>
</feature>
<sequence>MGLSHSKTHPRVIKVAPLQNKEVETPSAGHVDFAFNQNLEEKTSYSLARLQDQNKALEGQLPPLQENWYGRYSTASRDMYFDIPLEHRETSIIKRHPPQRLQKLELIDLPRVITSGRLLSQREARTMHKAKVLEKKMQTPMYTSENRQYLHKMQMLEMIRKRQEAQMELKKSLHGEARINKQSPSDHKAKKTLQSTPRNDDYDLLTMLPDEILNRGPGEWSLTLSPRLECSGTISAHCKLRLPGSRHSPASASRVAGTTGNSKNTEFLKHQAVNNYCPWKIGKMETWLHEQEARGQLLWDSSSSDSDEQGKDEKKPRALVRTRTERIPLFDEFFDQE</sequence>
<dbReference type="GeneTree" id="ENSGT00390000001071"/>
<dbReference type="Ensembl" id="ENSPPAT00000047642.1">
    <property type="protein sequence ID" value="ENSPPAP00000024816.1"/>
    <property type="gene ID" value="ENSPPAG00000035537.1"/>
</dbReference>
<name>A0A2R9B6X9_PANPA</name>
<proteinExistence type="predicted"/>
<organism evidence="2 3">
    <name type="scientific">Pan paniscus</name>
    <name type="common">Pygmy chimpanzee</name>
    <name type="synonym">Bonobo</name>
    <dbReference type="NCBI Taxonomy" id="9597"/>
    <lineage>
        <taxon>Eukaryota</taxon>
        <taxon>Metazoa</taxon>
        <taxon>Chordata</taxon>
        <taxon>Craniata</taxon>
        <taxon>Vertebrata</taxon>
        <taxon>Euteleostomi</taxon>
        <taxon>Mammalia</taxon>
        <taxon>Eutheria</taxon>
        <taxon>Euarchontoglires</taxon>
        <taxon>Primates</taxon>
        <taxon>Haplorrhini</taxon>
        <taxon>Catarrhini</taxon>
        <taxon>Hominidae</taxon>
        <taxon>Pan</taxon>
    </lineage>
</organism>
<dbReference type="GO" id="GO:0005886">
    <property type="term" value="C:plasma membrane"/>
    <property type="evidence" value="ECO:0007669"/>
    <property type="project" value="Ensembl"/>
</dbReference>
<feature type="compositionally biased region" description="Polar residues" evidence="1">
    <location>
        <begin position="248"/>
        <end position="263"/>
    </location>
</feature>
<dbReference type="EMBL" id="AJFE02111938">
    <property type="status" value="NOT_ANNOTATED_CDS"/>
    <property type="molecule type" value="Genomic_DNA"/>
</dbReference>
<dbReference type="Pfam" id="PF15398">
    <property type="entry name" value="DUF4619"/>
    <property type="match status" value="2"/>
</dbReference>
<dbReference type="EMBL" id="AJFE02111939">
    <property type="status" value="NOT_ANNOTATED_CDS"/>
    <property type="molecule type" value="Genomic_DNA"/>
</dbReference>
<evidence type="ECO:0000256" key="1">
    <source>
        <dbReference type="SAM" id="MobiDB-lite"/>
    </source>
</evidence>
<evidence type="ECO:0000313" key="3">
    <source>
        <dbReference type="Proteomes" id="UP000240080"/>
    </source>
</evidence>